<keyword evidence="8" id="KW-0449">Lipoprotein</keyword>
<comment type="caution">
    <text evidence="8">The sequence shown here is derived from an EMBL/GenBank/DDBJ whole genome shotgun (WGS) entry which is preliminary data.</text>
</comment>
<dbReference type="GO" id="GO:0008961">
    <property type="term" value="F:phosphatidylglycerol-prolipoprotein diacylglyceryl transferase activity"/>
    <property type="evidence" value="ECO:0007669"/>
    <property type="project" value="UniProtKB-UniRule"/>
</dbReference>
<feature type="transmembrane region" description="Helical" evidence="7">
    <location>
        <begin position="193"/>
        <end position="210"/>
    </location>
</feature>
<organism evidence="8 9">
    <name type="scientific">Candidatus Sherwoodlollariibacterium unditelluris</name>
    <dbReference type="NCBI Taxonomy" id="1974757"/>
    <lineage>
        <taxon>Bacteria</taxon>
        <taxon>Pseudomonadati</taxon>
        <taxon>Candidatus Omnitrophota</taxon>
        <taxon>Candidatus Sherwoodlollariibacterium</taxon>
    </lineage>
</organism>
<feature type="transmembrane region" description="Helical" evidence="7">
    <location>
        <begin position="27"/>
        <end position="45"/>
    </location>
</feature>
<feature type="transmembrane region" description="Helical" evidence="7">
    <location>
        <begin position="247"/>
        <end position="272"/>
    </location>
</feature>
<feature type="transmembrane region" description="Helical" evidence="7">
    <location>
        <begin position="138"/>
        <end position="156"/>
    </location>
</feature>
<accession>A0A2G9YJF8</accession>
<dbReference type="HAMAP" id="MF_01147">
    <property type="entry name" value="Lgt"/>
    <property type="match status" value="1"/>
</dbReference>
<keyword evidence="5 7" id="KW-1133">Transmembrane helix</keyword>
<dbReference type="Pfam" id="PF01790">
    <property type="entry name" value="LGT"/>
    <property type="match status" value="1"/>
</dbReference>
<dbReference type="InterPro" id="IPR001640">
    <property type="entry name" value="Lgt"/>
</dbReference>
<keyword evidence="3 7" id="KW-0808">Transferase</keyword>
<dbReference type="GO" id="GO:0005886">
    <property type="term" value="C:plasma membrane"/>
    <property type="evidence" value="ECO:0007669"/>
    <property type="project" value="UniProtKB-SubCell"/>
</dbReference>
<dbReference type="AlphaFoldDB" id="A0A2G9YJF8"/>
<evidence type="ECO:0000256" key="1">
    <source>
        <dbReference type="ARBA" id="ARBA00007150"/>
    </source>
</evidence>
<feature type="transmembrane region" description="Helical" evidence="7">
    <location>
        <begin position="65"/>
        <end position="89"/>
    </location>
</feature>
<evidence type="ECO:0000313" key="8">
    <source>
        <dbReference type="EMBL" id="PIP19380.1"/>
    </source>
</evidence>
<proteinExistence type="inferred from homology"/>
<name>A0A2G9YJF8_9BACT</name>
<evidence type="ECO:0000313" key="9">
    <source>
        <dbReference type="Proteomes" id="UP000231292"/>
    </source>
</evidence>
<protein>
    <recommendedName>
        <fullName evidence="7">Phosphatidylglycerol--prolipoprotein diacylglyceryl transferase</fullName>
        <ecNumber evidence="7">2.5.1.145</ecNumber>
    </recommendedName>
</protein>
<dbReference type="GO" id="GO:0042158">
    <property type="term" value="P:lipoprotein biosynthetic process"/>
    <property type="evidence" value="ECO:0007669"/>
    <property type="project" value="UniProtKB-UniRule"/>
</dbReference>
<evidence type="ECO:0000256" key="2">
    <source>
        <dbReference type="ARBA" id="ARBA00022475"/>
    </source>
</evidence>
<gene>
    <name evidence="7" type="primary">lgt</name>
    <name evidence="8" type="ORF">COX41_03200</name>
</gene>
<evidence type="ECO:0000256" key="4">
    <source>
        <dbReference type="ARBA" id="ARBA00022692"/>
    </source>
</evidence>
<comment type="catalytic activity">
    <reaction evidence="7">
        <text>L-cysteinyl-[prolipoprotein] + a 1,2-diacyl-sn-glycero-3-phospho-(1'-sn-glycerol) = an S-1,2-diacyl-sn-glyceryl-L-cysteinyl-[prolipoprotein] + sn-glycerol 1-phosphate + H(+)</text>
        <dbReference type="Rhea" id="RHEA:56712"/>
        <dbReference type="Rhea" id="RHEA-COMP:14679"/>
        <dbReference type="Rhea" id="RHEA-COMP:14680"/>
        <dbReference type="ChEBI" id="CHEBI:15378"/>
        <dbReference type="ChEBI" id="CHEBI:29950"/>
        <dbReference type="ChEBI" id="CHEBI:57685"/>
        <dbReference type="ChEBI" id="CHEBI:64716"/>
        <dbReference type="ChEBI" id="CHEBI:140658"/>
        <dbReference type="EC" id="2.5.1.145"/>
    </reaction>
</comment>
<keyword evidence="4 7" id="KW-0812">Transmembrane</keyword>
<dbReference type="PANTHER" id="PTHR30589:SF0">
    <property type="entry name" value="PHOSPHATIDYLGLYCEROL--PROLIPOPROTEIN DIACYLGLYCERYL TRANSFERASE"/>
    <property type="match status" value="1"/>
</dbReference>
<evidence type="ECO:0000256" key="6">
    <source>
        <dbReference type="ARBA" id="ARBA00023136"/>
    </source>
</evidence>
<dbReference type="Proteomes" id="UP000231292">
    <property type="component" value="Unassembled WGS sequence"/>
</dbReference>
<sequence>MSEFINWWNHFPEHISPVAFRIGPVQAHYYGLMYLVAFLTVYLLVLSRLKKENTGFSKEVIDNYFLWAILAVLIGGRVGYALFYNLAYYINHPLEVILPFDINNGYRYIGLYGMSYHGALIGIIAASVIFCHKFKLNFWLLADLFAPAVPLGYTFGRLGNFINGELYGRVTSVPWGMYFPLDPMRQLRHPSQLYEALFEGVFLFIILWSLRKRVRISGVLFSLYLIGYGLVRLFLEFFREPDQQLGFILGPLTMGQVLCFMMILFGGIVIVIRISKVKKQLLI</sequence>
<keyword evidence="6 7" id="KW-0472">Membrane</keyword>
<evidence type="ECO:0000256" key="5">
    <source>
        <dbReference type="ARBA" id="ARBA00022989"/>
    </source>
</evidence>
<dbReference type="PANTHER" id="PTHR30589">
    <property type="entry name" value="PROLIPOPROTEIN DIACYLGLYCERYL TRANSFERASE"/>
    <property type="match status" value="1"/>
</dbReference>
<dbReference type="NCBIfam" id="TIGR00544">
    <property type="entry name" value="lgt"/>
    <property type="match status" value="1"/>
</dbReference>
<comment type="pathway">
    <text evidence="7">Protein modification; lipoprotein biosynthesis (diacylglyceryl transfer).</text>
</comment>
<feature type="transmembrane region" description="Helical" evidence="7">
    <location>
        <begin position="109"/>
        <end position="131"/>
    </location>
</feature>
<keyword evidence="2 7" id="KW-1003">Cell membrane</keyword>
<comment type="similarity">
    <text evidence="1 7">Belongs to the Lgt family.</text>
</comment>
<reference evidence="8 9" key="1">
    <citation type="submission" date="2017-09" db="EMBL/GenBank/DDBJ databases">
        <title>Depth-based differentiation of microbial function through sediment-hosted aquifers and enrichment of novel symbionts in the deep terrestrial subsurface.</title>
        <authorList>
            <person name="Probst A.J."/>
            <person name="Ladd B."/>
            <person name="Jarett J.K."/>
            <person name="Geller-Mcgrath D.E."/>
            <person name="Sieber C.M."/>
            <person name="Emerson J.B."/>
            <person name="Anantharaman K."/>
            <person name="Thomas B.C."/>
            <person name="Malmstrom R."/>
            <person name="Stieglmeier M."/>
            <person name="Klingl A."/>
            <person name="Woyke T."/>
            <person name="Ryan C.M."/>
            <person name="Banfield J.F."/>
        </authorList>
    </citation>
    <scope>NUCLEOTIDE SEQUENCE [LARGE SCALE GENOMIC DNA]</scope>
    <source>
        <strain evidence="8">CG23_combo_of_CG06-09_8_20_14_all_41_10</strain>
    </source>
</reference>
<feature type="binding site" evidence="7">
    <location>
        <position position="157"/>
    </location>
    <ligand>
        <name>a 1,2-diacyl-sn-glycero-3-phospho-(1'-sn-glycerol)</name>
        <dbReference type="ChEBI" id="CHEBI:64716"/>
    </ligand>
</feature>
<dbReference type="UniPathway" id="UPA00664"/>
<comment type="subcellular location">
    <subcellularLocation>
        <location evidence="7">Cell membrane</location>
        <topology evidence="7">Multi-pass membrane protein</topology>
    </subcellularLocation>
</comment>
<dbReference type="EMBL" id="PCRK01000073">
    <property type="protein sequence ID" value="PIP19380.1"/>
    <property type="molecule type" value="Genomic_DNA"/>
</dbReference>
<comment type="function">
    <text evidence="7">Catalyzes the transfer of the diacylglyceryl group from phosphatidylglycerol to the sulfhydryl group of the N-terminal cysteine of a prolipoprotein, the first step in the formation of mature lipoproteins.</text>
</comment>
<dbReference type="PROSITE" id="PS01311">
    <property type="entry name" value="LGT"/>
    <property type="match status" value="1"/>
</dbReference>
<evidence type="ECO:0000256" key="7">
    <source>
        <dbReference type="HAMAP-Rule" id="MF_01147"/>
    </source>
</evidence>
<dbReference type="EC" id="2.5.1.145" evidence="7"/>
<feature type="transmembrane region" description="Helical" evidence="7">
    <location>
        <begin position="217"/>
        <end position="235"/>
    </location>
</feature>
<evidence type="ECO:0000256" key="3">
    <source>
        <dbReference type="ARBA" id="ARBA00022679"/>
    </source>
</evidence>